<name>A0ABX1X9J5_9BACL</name>
<keyword evidence="3" id="KW-1185">Reference proteome</keyword>
<dbReference type="EMBL" id="WHNY01000037">
    <property type="protein sequence ID" value="NOU64741.1"/>
    <property type="molecule type" value="Genomic_DNA"/>
</dbReference>
<dbReference type="InterPro" id="IPR009081">
    <property type="entry name" value="PP-bd_ACP"/>
</dbReference>
<evidence type="ECO:0000313" key="2">
    <source>
        <dbReference type="EMBL" id="NOU64741.1"/>
    </source>
</evidence>
<dbReference type="SUPFAM" id="SSF47336">
    <property type="entry name" value="ACP-like"/>
    <property type="match status" value="1"/>
</dbReference>
<dbReference type="Proteomes" id="UP000653578">
    <property type="component" value="Unassembled WGS sequence"/>
</dbReference>
<comment type="caution">
    <text evidence="2">The sequence shown here is derived from an EMBL/GenBank/DDBJ whole genome shotgun (WGS) entry which is preliminary data.</text>
</comment>
<accession>A0ABX1X9J5</accession>
<reference evidence="2 3" key="1">
    <citation type="submission" date="2019-10" db="EMBL/GenBank/DDBJ databases">
        <title>Description of Paenibacillus humi sp. nov.</title>
        <authorList>
            <person name="Carlier A."/>
            <person name="Qi S."/>
        </authorList>
    </citation>
    <scope>NUCLEOTIDE SEQUENCE [LARGE SCALE GENOMIC DNA]</scope>
    <source>
        <strain evidence="2 3">LMG 31461</strain>
    </source>
</reference>
<evidence type="ECO:0000313" key="3">
    <source>
        <dbReference type="Proteomes" id="UP000653578"/>
    </source>
</evidence>
<gene>
    <name evidence="2" type="ORF">GC096_11960</name>
</gene>
<feature type="domain" description="Carrier" evidence="1">
    <location>
        <begin position="3"/>
        <end position="80"/>
    </location>
</feature>
<organism evidence="2 3">
    <name type="scientific">Paenibacillus plantarum</name>
    <dbReference type="NCBI Taxonomy" id="2654975"/>
    <lineage>
        <taxon>Bacteria</taxon>
        <taxon>Bacillati</taxon>
        <taxon>Bacillota</taxon>
        <taxon>Bacilli</taxon>
        <taxon>Bacillales</taxon>
        <taxon>Paenibacillaceae</taxon>
        <taxon>Paenibacillus</taxon>
    </lineage>
</organism>
<dbReference type="PROSITE" id="PS50075">
    <property type="entry name" value="CARRIER"/>
    <property type="match status" value="1"/>
</dbReference>
<dbReference type="RefSeq" id="WP_171630454.1">
    <property type="nucleotide sequence ID" value="NZ_WHNY01000037.1"/>
</dbReference>
<dbReference type="Gene3D" id="1.10.1200.10">
    <property type="entry name" value="ACP-like"/>
    <property type="match status" value="1"/>
</dbReference>
<dbReference type="InterPro" id="IPR036736">
    <property type="entry name" value="ACP-like_sf"/>
</dbReference>
<protein>
    <recommendedName>
        <fullName evidence="1">Carrier domain-containing protein</fullName>
    </recommendedName>
</protein>
<dbReference type="Pfam" id="PF00550">
    <property type="entry name" value="PP-binding"/>
    <property type="match status" value="1"/>
</dbReference>
<evidence type="ECO:0000259" key="1">
    <source>
        <dbReference type="PROSITE" id="PS50075"/>
    </source>
</evidence>
<proteinExistence type="predicted"/>
<sequence>MNVTLEDRFIKLLKKVLGMEDDSNLGMNANLQLLGFNSISFINLVVLSEEEFGIEFADEELDISRFENLHSVLTCIEEKIAKTSSASLLN</sequence>